<name>A0A6L2PMP9_COPFO</name>
<dbReference type="Gene3D" id="4.10.320.10">
    <property type="entry name" value="E3-binding domain"/>
    <property type="match status" value="1"/>
</dbReference>
<dbReference type="InterPro" id="IPR004167">
    <property type="entry name" value="PSBD"/>
</dbReference>
<proteinExistence type="inferred from homology"/>
<protein>
    <recommendedName>
        <fullName evidence="2">Peripheral subunit-binding (PSBD) domain-containing protein</fullName>
    </recommendedName>
</protein>
<keyword evidence="4" id="KW-1185">Reference proteome</keyword>
<dbReference type="SUPFAM" id="SSF47005">
    <property type="entry name" value="Peripheral subunit-binding domain of 2-oxo acid dehydrogenase complex"/>
    <property type="match status" value="1"/>
</dbReference>
<dbReference type="Pfam" id="PF00198">
    <property type="entry name" value="2-oxoacid_dh"/>
    <property type="match status" value="1"/>
</dbReference>
<gene>
    <name evidence="3" type="ORF">Cfor_04195</name>
</gene>
<dbReference type="InterPro" id="IPR023213">
    <property type="entry name" value="CAT-like_dom_sf"/>
</dbReference>
<evidence type="ECO:0000313" key="3">
    <source>
        <dbReference type="EMBL" id="GFG31755.1"/>
    </source>
</evidence>
<comment type="caution">
    <text evidence="3">The sequence shown here is derived from an EMBL/GenBank/DDBJ whole genome shotgun (WGS) entry which is preliminary data.</text>
</comment>
<evidence type="ECO:0000313" key="4">
    <source>
        <dbReference type="Proteomes" id="UP000502823"/>
    </source>
</evidence>
<dbReference type="InterPro" id="IPR011053">
    <property type="entry name" value="Single_hybrid_motif"/>
</dbReference>
<dbReference type="AlphaFoldDB" id="A0A6L2PMP9"/>
<dbReference type="GO" id="GO:0006086">
    <property type="term" value="P:pyruvate decarboxylation to acetyl-CoA"/>
    <property type="evidence" value="ECO:0007669"/>
    <property type="project" value="InterPro"/>
</dbReference>
<dbReference type="FunFam" id="3.30.559.10:FF:000003">
    <property type="entry name" value="Acetyltransferase component of pyruvate dehydrogenase complex"/>
    <property type="match status" value="1"/>
</dbReference>
<dbReference type="PANTHER" id="PTHR23151">
    <property type="entry name" value="DIHYDROLIPOAMIDE ACETYL/SUCCINYL-TRANSFERASE-RELATED"/>
    <property type="match status" value="1"/>
</dbReference>
<dbReference type="SUPFAM" id="SSF52777">
    <property type="entry name" value="CoA-dependent acyltransferases"/>
    <property type="match status" value="1"/>
</dbReference>
<dbReference type="InParanoid" id="A0A6L2PMP9"/>
<dbReference type="SUPFAM" id="SSF51230">
    <property type="entry name" value="Single hybrid motif"/>
    <property type="match status" value="1"/>
</dbReference>
<accession>A0A6L2PMP9</accession>
<dbReference type="InterPro" id="IPR001078">
    <property type="entry name" value="2-oxoacid_DH_actylTfrase"/>
</dbReference>
<dbReference type="GO" id="GO:0045254">
    <property type="term" value="C:pyruvate dehydrogenase complex"/>
    <property type="evidence" value="ECO:0007669"/>
    <property type="project" value="InterPro"/>
</dbReference>
<reference evidence="4" key="1">
    <citation type="submission" date="2020-01" db="EMBL/GenBank/DDBJ databases">
        <title>Draft genome sequence of the Termite Coptotermes fromosanus.</title>
        <authorList>
            <person name="Itakura S."/>
            <person name="Yosikawa Y."/>
            <person name="Umezawa K."/>
        </authorList>
    </citation>
    <scope>NUCLEOTIDE SEQUENCE [LARGE SCALE GENOMIC DNA]</scope>
</reference>
<dbReference type="PROSITE" id="PS51826">
    <property type="entry name" value="PSBD"/>
    <property type="match status" value="1"/>
</dbReference>
<dbReference type="PANTHER" id="PTHR23151:SF90">
    <property type="entry name" value="DIHYDROLIPOYLLYSINE-RESIDUE ACETYLTRANSFERASE COMPONENT OF PYRUVATE DEHYDROGENASE COMPLEX, MITOCHONDRIAL-RELATED"/>
    <property type="match status" value="1"/>
</dbReference>
<evidence type="ECO:0000259" key="2">
    <source>
        <dbReference type="PROSITE" id="PS51826"/>
    </source>
</evidence>
<dbReference type="InterPro" id="IPR036625">
    <property type="entry name" value="E3-bd_dom_sf"/>
</dbReference>
<dbReference type="OrthoDB" id="537444at2759"/>
<dbReference type="Proteomes" id="UP000502823">
    <property type="component" value="Unassembled WGS sequence"/>
</dbReference>
<dbReference type="Pfam" id="PF02817">
    <property type="entry name" value="E3_binding"/>
    <property type="match status" value="1"/>
</dbReference>
<dbReference type="EMBL" id="BLKM01000329">
    <property type="protein sequence ID" value="GFG31755.1"/>
    <property type="molecule type" value="Genomic_DNA"/>
</dbReference>
<dbReference type="Gene3D" id="2.40.50.100">
    <property type="match status" value="1"/>
</dbReference>
<dbReference type="Gene3D" id="3.30.559.10">
    <property type="entry name" value="Chloramphenicol acetyltransferase-like domain"/>
    <property type="match status" value="1"/>
</dbReference>
<dbReference type="GO" id="GO:0004742">
    <property type="term" value="F:dihydrolipoyllysine-residue acetyltransferase activity"/>
    <property type="evidence" value="ECO:0007669"/>
    <property type="project" value="TreeGrafter"/>
</dbReference>
<sequence length="356" mass="37017">MGFETPEEGYLAKILVPAGTKDVKVGKLVCIITENQSDVGAFADFKDDMPAAPAAATAETAAPVIAPPAPTAPMVAPAQVVAPVLTPAAPVPAATPAWSGGERVFASPLARRLAAEKGLDLAALGSGSGMYGSITSADLGKASVAAPAPTPVAARPAAIPGATYIDLPVSNVRAVIAKRLQQSKQTIPHFYLSADVNVDQLLSLRQKLNKLLEKESLKLSINDFIIKAASLACVKVPEANSAWMDTVIREFSSVDISVAVSTDKGLITPIVFGTERKGLAAISREVKSLAAKAREGKLQPHEFQGGTFTISNLGMFGVKNFSAIINPPQACILAVGTSEKRLIPDKDSEAGQVLNF</sequence>
<dbReference type="FunCoup" id="A0A6L2PMP9">
    <property type="interactions" value="1402"/>
</dbReference>
<dbReference type="InterPro" id="IPR045257">
    <property type="entry name" value="E2/Pdx1"/>
</dbReference>
<comment type="similarity">
    <text evidence="1">Belongs to the 2-oxoacid dehydrogenase family.</text>
</comment>
<organism evidence="3 4">
    <name type="scientific">Coptotermes formosanus</name>
    <name type="common">Formosan subterranean termite</name>
    <dbReference type="NCBI Taxonomy" id="36987"/>
    <lineage>
        <taxon>Eukaryota</taxon>
        <taxon>Metazoa</taxon>
        <taxon>Ecdysozoa</taxon>
        <taxon>Arthropoda</taxon>
        <taxon>Hexapoda</taxon>
        <taxon>Insecta</taxon>
        <taxon>Pterygota</taxon>
        <taxon>Neoptera</taxon>
        <taxon>Polyneoptera</taxon>
        <taxon>Dictyoptera</taxon>
        <taxon>Blattodea</taxon>
        <taxon>Blattoidea</taxon>
        <taxon>Termitoidae</taxon>
        <taxon>Rhinotermitidae</taxon>
        <taxon>Coptotermes</taxon>
    </lineage>
</organism>
<feature type="domain" description="Peripheral subunit-binding (PSBD)" evidence="2">
    <location>
        <begin position="105"/>
        <end position="143"/>
    </location>
</feature>
<evidence type="ECO:0000256" key="1">
    <source>
        <dbReference type="ARBA" id="ARBA00007317"/>
    </source>
</evidence>